<name>A0A4V2KR23_9ACTO</name>
<feature type="active site" description="Acyl-thioester intermediate" evidence="2">
    <location>
        <position position="228"/>
    </location>
</feature>
<feature type="region of interest" description="Disordered" evidence="3">
    <location>
        <begin position="1"/>
        <end position="20"/>
    </location>
</feature>
<dbReference type="Pfam" id="PF04203">
    <property type="entry name" value="Sortase"/>
    <property type="match status" value="1"/>
</dbReference>
<keyword evidence="4" id="KW-0472">Membrane</keyword>
<evidence type="ECO:0000256" key="1">
    <source>
        <dbReference type="ARBA" id="ARBA00022801"/>
    </source>
</evidence>
<evidence type="ECO:0000256" key="3">
    <source>
        <dbReference type="SAM" id="MobiDB-lite"/>
    </source>
</evidence>
<dbReference type="Proteomes" id="UP000293036">
    <property type="component" value="Unassembled WGS sequence"/>
</dbReference>
<keyword evidence="6" id="KW-1185">Reference proteome</keyword>
<reference evidence="5 6" key="1">
    <citation type="submission" date="2019-02" db="EMBL/GenBank/DDBJ databases">
        <title>Arcanobacterium bovis sp. nov., isolated from the milk of a cow with mastitis.</title>
        <authorList>
            <person name="Sammra O."/>
            <person name="Foster G."/>
            <person name="Hassan A."/>
            <person name="Alssahen M."/>
            <person name="Laemmler C."/>
            <person name="Borowiak M."/>
            <person name="Malorny B."/>
            <person name="Abdulmawjood A."/>
        </authorList>
    </citation>
    <scope>NUCLEOTIDE SEQUENCE [LARGE SCALE GENOMIC DNA]</scope>
    <source>
        <strain evidence="5 6">C605018/01/1</strain>
    </source>
</reference>
<dbReference type="GO" id="GO:0016787">
    <property type="term" value="F:hydrolase activity"/>
    <property type="evidence" value="ECO:0007669"/>
    <property type="project" value="UniProtKB-KW"/>
</dbReference>
<dbReference type="SUPFAM" id="SSF63817">
    <property type="entry name" value="Sortase"/>
    <property type="match status" value="1"/>
</dbReference>
<keyword evidence="4" id="KW-0812">Transmembrane</keyword>
<evidence type="ECO:0000256" key="4">
    <source>
        <dbReference type="SAM" id="Phobius"/>
    </source>
</evidence>
<dbReference type="NCBIfam" id="TIGR01076">
    <property type="entry name" value="sortase_fam"/>
    <property type="match status" value="1"/>
</dbReference>
<evidence type="ECO:0000313" key="5">
    <source>
        <dbReference type="EMBL" id="TBW21508.1"/>
    </source>
</evidence>
<dbReference type="NCBIfam" id="NF033745">
    <property type="entry name" value="class_C_sortase"/>
    <property type="match status" value="1"/>
</dbReference>
<protein>
    <submittedName>
        <fullName evidence="5">Class C sortase</fullName>
    </submittedName>
</protein>
<accession>A0A4V2KR23</accession>
<dbReference type="CDD" id="cd05827">
    <property type="entry name" value="Sortase_C"/>
    <property type="match status" value="1"/>
</dbReference>
<dbReference type="Gene3D" id="2.40.260.10">
    <property type="entry name" value="Sortase"/>
    <property type="match status" value="1"/>
</dbReference>
<dbReference type="OrthoDB" id="5242161at2"/>
<sequence length="310" mass="35299">MTFERNHKRTSPRTKRNARRRRNPRSIIYLILGVLVLLSPVVITHLKNIEQHEIAQLYSENVKKMTPDQRKQLLEAAQKYNKELPEVGSPDPWVNGIDVNTPAYMRYLAQLDVESVMGRLKVPAVGIDLPIYHGTSQSTLAHGIGHLYGTALPTGGVGFHSVLTGHSGLATLTMFDNLTHIEVGEIFIVEILGEQHAYKVDQIKVVLPQDVESIRPESGRDLVTLVTCTPYGINSHRLLVRGERVEMPKENIEQVYSSPWQPWMIAAIVISVLTLLYILWWLFGRKRKRDEEDEQQNLTEQLEEVEDAQQ</sequence>
<dbReference type="AlphaFoldDB" id="A0A4V2KR23"/>
<evidence type="ECO:0000313" key="6">
    <source>
        <dbReference type="Proteomes" id="UP000293036"/>
    </source>
</evidence>
<gene>
    <name evidence="5" type="ORF">EZJ44_06090</name>
</gene>
<evidence type="ECO:0000256" key="2">
    <source>
        <dbReference type="PIRSR" id="PIRSR605754-1"/>
    </source>
</evidence>
<dbReference type="RefSeq" id="WP_131281338.1">
    <property type="nucleotide sequence ID" value="NZ_JBHSLR010000006.1"/>
</dbReference>
<feature type="transmembrane region" description="Helical" evidence="4">
    <location>
        <begin position="26"/>
        <end position="46"/>
    </location>
</feature>
<dbReference type="EMBL" id="SJDT01000004">
    <property type="protein sequence ID" value="TBW21508.1"/>
    <property type="molecule type" value="Genomic_DNA"/>
</dbReference>
<dbReference type="InterPro" id="IPR005754">
    <property type="entry name" value="Sortase"/>
</dbReference>
<feature type="active site" description="Proton donor/acceptor" evidence="2">
    <location>
        <position position="166"/>
    </location>
</feature>
<keyword evidence="1" id="KW-0378">Hydrolase</keyword>
<proteinExistence type="predicted"/>
<dbReference type="InterPro" id="IPR023365">
    <property type="entry name" value="Sortase_dom-sf"/>
</dbReference>
<organism evidence="5 6">
    <name type="scientific">Arcanobacterium bovis</name>
    <dbReference type="NCBI Taxonomy" id="2529275"/>
    <lineage>
        <taxon>Bacteria</taxon>
        <taxon>Bacillati</taxon>
        <taxon>Actinomycetota</taxon>
        <taxon>Actinomycetes</taxon>
        <taxon>Actinomycetales</taxon>
        <taxon>Actinomycetaceae</taxon>
        <taxon>Arcanobacterium</taxon>
    </lineage>
</organism>
<dbReference type="InterPro" id="IPR042002">
    <property type="entry name" value="Sortase_C"/>
</dbReference>
<keyword evidence="4" id="KW-1133">Transmembrane helix</keyword>
<feature type="transmembrane region" description="Helical" evidence="4">
    <location>
        <begin position="263"/>
        <end position="283"/>
    </location>
</feature>
<comment type="caution">
    <text evidence="5">The sequence shown here is derived from an EMBL/GenBank/DDBJ whole genome shotgun (WGS) entry which is preliminary data.</text>
</comment>